<name>A0AAV9MEK3_9SOLN</name>
<dbReference type="SUPFAM" id="SSF81383">
    <property type="entry name" value="F-box domain"/>
    <property type="match status" value="1"/>
</dbReference>
<dbReference type="Pfam" id="PF00646">
    <property type="entry name" value="F-box"/>
    <property type="match status" value="1"/>
</dbReference>
<dbReference type="EMBL" id="JAWPEI010000002">
    <property type="protein sequence ID" value="KAK4735275.1"/>
    <property type="molecule type" value="Genomic_DNA"/>
</dbReference>
<comment type="caution">
    <text evidence="2">The sequence shown here is derived from an EMBL/GenBank/DDBJ whole genome shotgun (WGS) entry which is preliminary data.</text>
</comment>
<dbReference type="PANTHER" id="PTHR44259:SF96">
    <property type="entry name" value="F-BOX PROTEIN SKIP23-LIKE"/>
    <property type="match status" value="1"/>
</dbReference>
<sequence length="172" mass="19381">MAQNMPDWSELQPELLALIARRLNLIEDYSIFRTVCKSWHSAATKNNSNSDLPRVPWLMLAEEDGSSSCRKFFSLYNGMILKKRIPKASGKLCMESLGWHITVGEDNGEVSLLHPFSGVQIEILPQITVDAGPATNVPFLRKQFCQLVLLIHPTTFSWSLMEVISSFGNEEI</sequence>
<keyword evidence="3" id="KW-1185">Reference proteome</keyword>
<organism evidence="2 3">
    <name type="scientific">Solanum pinnatisectum</name>
    <name type="common">tansyleaf nightshade</name>
    <dbReference type="NCBI Taxonomy" id="50273"/>
    <lineage>
        <taxon>Eukaryota</taxon>
        <taxon>Viridiplantae</taxon>
        <taxon>Streptophyta</taxon>
        <taxon>Embryophyta</taxon>
        <taxon>Tracheophyta</taxon>
        <taxon>Spermatophyta</taxon>
        <taxon>Magnoliopsida</taxon>
        <taxon>eudicotyledons</taxon>
        <taxon>Gunneridae</taxon>
        <taxon>Pentapetalae</taxon>
        <taxon>asterids</taxon>
        <taxon>lamiids</taxon>
        <taxon>Solanales</taxon>
        <taxon>Solanaceae</taxon>
        <taxon>Solanoideae</taxon>
        <taxon>Solaneae</taxon>
        <taxon>Solanum</taxon>
    </lineage>
</organism>
<gene>
    <name evidence="2" type="ORF">R3W88_009536</name>
</gene>
<dbReference type="PANTHER" id="PTHR44259">
    <property type="entry name" value="OS07G0183000 PROTEIN-RELATED"/>
    <property type="match status" value="1"/>
</dbReference>
<dbReference type="Proteomes" id="UP001311915">
    <property type="component" value="Unassembled WGS sequence"/>
</dbReference>
<evidence type="ECO:0000313" key="3">
    <source>
        <dbReference type="Proteomes" id="UP001311915"/>
    </source>
</evidence>
<dbReference type="InterPro" id="IPR001810">
    <property type="entry name" value="F-box_dom"/>
</dbReference>
<protein>
    <recommendedName>
        <fullName evidence="1">F-box domain-containing protein</fullName>
    </recommendedName>
</protein>
<dbReference type="AlphaFoldDB" id="A0AAV9MEK3"/>
<evidence type="ECO:0000259" key="1">
    <source>
        <dbReference type="Pfam" id="PF00646"/>
    </source>
</evidence>
<proteinExistence type="predicted"/>
<dbReference type="InterPro" id="IPR036047">
    <property type="entry name" value="F-box-like_dom_sf"/>
</dbReference>
<reference evidence="2 3" key="1">
    <citation type="submission" date="2023-10" db="EMBL/GenBank/DDBJ databases">
        <title>Genome-Wide Identification Analysis in wild type Solanum Pinnatisectum Reveals Some Genes Defensing Phytophthora Infestans.</title>
        <authorList>
            <person name="Sun C."/>
        </authorList>
    </citation>
    <scope>NUCLEOTIDE SEQUENCE [LARGE SCALE GENOMIC DNA]</scope>
    <source>
        <strain evidence="2">LQN</strain>
        <tissue evidence="2">Leaf</tissue>
    </source>
</reference>
<evidence type="ECO:0000313" key="2">
    <source>
        <dbReference type="EMBL" id="KAK4735275.1"/>
    </source>
</evidence>
<dbReference type="InterPro" id="IPR050942">
    <property type="entry name" value="F-box_BR-signaling"/>
</dbReference>
<feature type="domain" description="F-box" evidence="1">
    <location>
        <begin position="8"/>
        <end position="48"/>
    </location>
</feature>
<accession>A0AAV9MEK3</accession>
<dbReference type="Gene3D" id="1.20.1280.50">
    <property type="match status" value="1"/>
</dbReference>